<evidence type="ECO:0000313" key="2">
    <source>
        <dbReference type="EMBL" id="SFV31849.1"/>
    </source>
</evidence>
<accession>A0A1I7NB23</accession>
<reference evidence="3" key="1">
    <citation type="submission" date="2016-10" db="EMBL/GenBank/DDBJ databases">
        <authorList>
            <person name="Varghese N."/>
            <person name="Submissions S."/>
        </authorList>
    </citation>
    <scope>NUCLEOTIDE SEQUENCE [LARGE SCALE GENOMIC DNA]</scope>
    <source>
        <strain evidence="3">DSM 1565</strain>
    </source>
</reference>
<organism evidence="2 3">
    <name type="scientific">Hyphomicrobium facile</name>
    <dbReference type="NCBI Taxonomy" id="51670"/>
    <lineage>
        <taxon>Bacteria</taxon>
        <taxon>Pseudomonadati</taxon>
        <taxon>Pseudomonadota</taxon>
        <taxon>Alphaproteobacteria</taxon>
        <taxon>Hyphomicrobiales</taxon>
        <taxon>Hyphomicrobiaceae</taxon>
        <taxon>Hyphomicrobium</taxon>
    </lineage>
</organism>
<evidence type="ECO:0000313" key="3">
    <source>
        <dbReference type="Proteomes" id="UP000199423"/>
    </source>
</evidence>
<feature type="region of interest" description="Disordered" evidence="1">
    <location>
        <begin position="37"/>
        <end position="58"/>
    </location>
</feature>
<gene>
    <name evidence="2" type="ORF">SAMN04488557_1426</name>
</gene>
<dbReference type="AlphaFoldDB" id="A0A1I7NB23"/>
<sequence length="58" mass="6131">MNVHCTMIGLRSAGRRRALMLVRDAIAKREASLASALANRPSMHATGSTDPLSPQGGK</sequence>
<dbReference type="STRING" id="51670.SAMN04488557_1426"/>
<keyword evidence="3" id="KW-1185">Reference proteome</keyword>
<dbReference type="Proteomes" id="UP000199423">
    <property type="component" value="Unassembled WGS sequence"/>
</dbReference>
<proteinExistence type="predicted"/>
<protein>
    <submittedName>
        <fullName evidence="2">Uncharacterized protein</fullName>
    </submittedName>
</protein>
<evidence type="ECO:0000256" key="1">
    <source>
        <dbReference type="SAM" id="MobiDB-lite"/>
    </source>
</evidence>
<name>A0A1I7NB23_9HYPH</name>
<dbReference type="EMBL" id="FPCH01000002">
    <property type="protein sequence ID" value="SFV31849.1"/>
    <property type="molecule type" value="Genomic_DNA"/>
</dbReference>